<dbReference type="InterPro" id="IPR050835">
    <property type="entry name" value="ABC_transporter_sub-D"/>
</dbReference>
<name>A0A0G1ZVY9_9BACT</name>
<dbReference type="SUPFAM" id="SSF90123">
    <property type="entry name" value="ABC transporter transmembrane region"/>
    <property type="match status" value="1"/>
</dbReference>
<dbReference type="InterPro" id="IPR009248">
    <property type="entry name" value="SbmA_BacA"/>
</dbReference>
<dbReference type="PANTHER" id="PTHR11384">
    <property type="entry name" value="ATP-BINDING CASSETTE, SUB-FAMILY D MEMBER"/>
    <property type="match status" value="1"/>
</dbReference>
<dbReference type="Proteomes" id="UP000034273">
    <property type="component" value="Unassembled WGS sequence"/>
</dbReference>
<keyword evidence="4 6" id="KW-1133">Transmembrane helix</keyword>
<protein>
    <submittedName>
        <fullName evidence="7">Transmembrane transport protein</fullName>
    </submittedName>
</protein>
<evidence type="ECO:0000313" key="8">
    <source>
        <dbReference type="Proteomes" id="UP000034273"/>
    </source>
</evidence>
<feature type="transmembrane region" description="Helical" evidence="6">
    <location>
        <begin position="182"/>
        <end position="205"/>
    </location>
</feature>
<evidence type="ECO:0000313" key="7">
    <source>
        <dbReference type="EMBL" id="KKW23829.1"/>
    </source>
</evidence>
<evidence type="ECO:0000256" key="3">
    <source>
        <dbReference type="ARBA" id="ARBA00022692"/>
    </source>
</evidence>
<dbReference type="GO" id="GO:0005524">
    <property type="term" value="F:ATP binding"/>
    <property type="evidence" value="ECO:0007669"/>
    <property type="project" value="InterPro"/>
</dbReference>
<sequence>MIRALFKRVRAYFDRGVFRAFFCREHARFAYGIGSLLIALIVAETIVALYLNVVFGQTADILANHTAHTSEEFYAATRKWILLSLANDVVIVVATSYLSKWYALRWRVAVTRYYIGAGNLPKNASQRVERDLDSFIGIFLMLATGFMSSVITLIGFLPMLWILSRGVDVGFLPRGWSDIDGIIVWVLAVTCIVATAIAWAIGWFLKEIEDQKREADAGLRGALVLSENHGIYPIRDHIRFSPIDHIPRVYRTQMRFFKNIAFCESWTTLYTLTIEVLPYYIGVESLFAGAILYGTIIRIADAFGNVKKSVSFFIENRPSFAVLQAMHKRLVELEDNLDISS</sequence>
<gene>
    <name evidence="7" type="ORF">UY67_C0016G0016</name>
</gene>
<comment type="subcellular location">
    <subcellularLocation>
        <location evidence="1">Cell membrane</location>
        <topology evidence="1">Multi-pass membrane protein</topology>
    </subcellularLocation>
</comment>
<dbReference type="EMBL" id="LCQW01000016">
    <property type="protein sequence ID" value="KKW23829.1"/>
    <property type="molecule type" value="Genomic_DNA"/>
</dbReference>
<dbReference type="PANTHER" id="PTHR11384:SF59">
    <property type="entry name" value="LYSOSOMAL COBALAMIN TRANSPORTER ABCD4"/>
    <property type="match status" value="1"/>
</dbReference>
<reference evidence="7 8" key="1">
    <citation type="journal article" date="2015" name="Nature">
        <title>rRNA introns, odd ribosomes, and small enigmatic genomes across a large radiation of phyla.</title>
        <authorList>
            <person name="Brown C.T."/>
            <person name="Hug L.A."/>
            <person name="Thomas B.C."/>
            <person name="Sharon I."/>
            <person name="Castelle C.J."/>
            <person name="Singh A."/>
            <person name="Wilkins M.J."/>
            <person name="Williams K.H."/>
            <person name="Banfield J.F."/>
        </authorList>
    </citation>
    <scope>NUCLEOTIDE SEQUENCE [LARGE SCALE GENOMIC DNA]</scope>
</reference>
<dbReference type="AlphaFoldDB" id="A0A0G1ZVY9"/>
<dbReference type="STRING" id="1618671.UY67_C0016G0016"/>
<feature type="transmembrane region" description="Helical" evidence="6">
    <location>
        <begin position="29"/>
        <end position="51"/>
    </location>
</feature>
<feature type="transmembrane region" description="Helical" evidence="6">
    <location>
        <begin position="80"/>
        <end position="98"/>
    </location>
</feature>
<keyword evidence="3 6" id="KW-0812">Transmembrane</keyword>
<dbReference type="GO" id="GO:1904680">
    <property type="term" value="F:peptide transmembrane transporter activity"/>
    <property type="evidence" value="ECO:0007669"/>
    <property type="project" value="InterPro"/>
</dbReference>
<dbReference type="GO" id="GO:0005886">
    <property type="term" value="C:plasma membrane"/>
    <property type="evidence" value="ECO:0007669"/>
    <property type="project" value="UniProtKB-SubCell"/>
</dbReference>
<dbReference type="InterPro" id="IPR036640">
    <property type="entry name" value="ABC1_TM_sf"/>
</dbReference>
<evidence type="ECO:0000256" key="6">
    <source>
        <dbReference type="SAM" id="Phobius"/>
    </source>
</evidence>
<dbReference type="Pfam" id="PF05992">
    <property type="entry name" value="SbmA_BacA"/>
    <property type="match status" value="1"/>
</dbReference>
<keyword evidence="5 6" id="KW-0472">Membrane</keyword>
<keyword evidence="2" id="KW-0813">Transport</keyword>
<accession>A0A0G1ZVY9</accession>
<feature type="transmembrane region" description="Helical" evidence="6">
    <location>
        <begin position="135"/>
        <end position="162"/>
    </location>
</feature>
<evidence type="ECO:0000256" key="2">
    <source>
        <dbReference type="ARBA" id="ARBA00022448"/>
    </source>
</evidence>
<comment type="caution">
    <text evidence="7">The sequence shown here is derived from an EMBL/GenBank/DDBJ whole genome shotgun (WGS) entry which is preliminary data.</text>
</comment>
<evidence type="ECO:0000256" key="4">
    <source>
        <dbReference type="ARBA" id="ARBA00022989"/>
    </source>
</evidence>
<dbReference type="GO" id="GO:0015833">
    <property type="term" value="P:peptide transport"/>
    <property type="evidence" value="ECO:0007669"/>
    <property type="project" value="InterPro"/>
</dbReference>
<evidence type="ECO:0000256" key="5">
    <source>
        <dbReference type="ARBA" id="ARBA00023136"/>
    </source>
</evidence>
<evidence type="ECO:0000256" key="1">
    <source>
        <dbReference type="ARBA" id="ARBA00004651"/>
    </source>
</evidence>
<proteinExistence type="predicted"/>
<organism evidence="7 8">
    <name type="scientific">Candidatus Kaiserbacteria bacterium GW2011_GWA2_52_12</name>
    <dbReference type="NCBI Taxonomy" id="1618671"/>
    <lineage>
        <taxon>Bacteria</taxon>
        <taxon>Candidatus Kaiseribacteriota</taxon>
    </lineage>
</organism>